<dbReference type="SUPFAM" id="SSF53098">
    <property type="entry name" value="Ribonuclease H-like"/>
    <property type="match status" value="1"/>
</dbReference>
<evidence type="ECO:0000256" key="1">
    <source>
        <dbReference type="ARBA" id="ARBA00001946"/>
    </source>
</evidence>
<evidence type="ECO:0000313" key="9">
    <source>
        <dbReference type="EMBL" id="CAH1273490.1"/>
    </source>
</evidence>
<dbReference type="Proteomes" id="UP000838412">
    <property type="component" value="Chromosome 9"/>
</dbReference>
<dbReference type="PANTHER" id="PTHR13058">
    <property type="entry name" value="THREE PRIME REPAIR EXONUCLEASE 1, 2"/>
    <property type="match status" value="1"/>
</dbReference>
<dbReference type="InterPro" id="IPR013520">
    <property type="entry name" value="Ribonucl_H"/>
</dbReference>
<dbReference type="GO" id="GO:0003676">
    <property type="term" value="F:nucleic acid binding"/>
    <property type="evidence" value="ECO:0007669"/>
    <property type="project" value="InterPro"/>
</dbReference>
<keyword evidence="3" id="KW-0479">Metal-binding</keyword>
<organism evidence="9 10">
    <name type="scientific">Branchiostoma lanceolatum</name>
    <name type="common">Common lancelet</name>
    <name type="synonym">Amphioxus lanceolatum</name>
    <dbReference type="NCBI Taxonomy" id="7740"/>
    <lineage>
        <taxon>Eukaryota</taxon>
        <taxon>Metazoa</taxon>
        <taxon>Chordata</taxon>
        <taxon>Cephalochordata</taxon>
        <taxon>Leptocardii</taxon>
        <taxon>Amphioxiformes</taxon>
        <taxon>Branchiostomatidae</taxon>
        <taxon>Branchiostoma</taxon>
    </lineage>
</organism>
<keyword evidence="5" id="KW-0269">Exonuclease</keyword>
<dbReference type="SMART" id="SM00479">
    <property type="entry name" value="EXOIII"/>
    <property type="match status" value="1"/>
</dbReference>
<dbReference type="GO" id="GO:0008296">
    <property type="term" value="F:3'-5'-DNA exonuclease activity"/>
    <property type="evidence" value="ECO:0007669"/>
    <property type="project" value="TreeGrafter"/>
</dbReference>
<keyword evidence="4" id="KW-0378">Hydrolase</keyword>
<keyword evidence="2" id="KW-0540">Nuclease</keyword>
<protein>
    <submittedName>
        <fullName evidence="9">TREX2 protein</fullName>
    </submittedName>
</protein>
<comment type="similarity">
    <text evidence="7">Belongs to the exonuclease superfamily. TREX family.</text>
</comment>
<gene>
    <name evidence="9" type="primary">TREX2</name>
    <name evidence="9" type="ORF">BLAG_LOCUS24817</name>
</gene>
<keyword evidence="10" id="KW-1185">Reference proteome</keyword>
<dbReference type="Pfam" id="PF00929">
    <property type="entry name" value="RNase_T"/>
    <property type="match status" value="1"/>
</dbReference>
<evidence type="ECO:0000256" key="2">
    <source>
        <dbReference type="ARBA" id="ARBA00022722"/>
    </source>
</evidence>
<dbReference type="InterPro" id="IPR012337">
    <property type="entry name" value="RNaseH-like_sf"/>
</dbReference>
<evidence type="ECO:0000313" key="10">
    <source>
        <dbReference type="Proteomes" id="UP000838412"/>
    </source>
</evidence>
<evidence type="ECO:0000259" key="8">
    <source>
        <dbReference type="SMART" id="SM00479"/>
    </source>
</evidence>
<feature type="domain" description="Exonuclease" evidence="8">
    <location>
        <begin position="45"/>
        <end position="239"/>
    </location>
</feature>
<evidence type="ECO:0000256" key="5">
    <source>
        <dbReference type="ARBA" id="ARBA00022839"/>
    </source>
</evidence>
<dbReference type="GO" id="GO:0005737">
    <property type="term" value="C:cytoplasm"/>
    <property type="evidence" value="ECO:0007669"/>
    <property type="project" value="TreeGrafter"/>
</dbReference>
<evidence type="ECO:0000256" key="6">
    <source>
        <dbReference type="ARBA" id="ARBA00022842"/>
    </source>
</evidence>
<name>A0A8K0F366_BRALA</name>
<dbReference type="GO" id="GO:0006308">
    <property type="term" value="P:DNA catabolic process"/>
    <property type="evidence" value="ECO:0007669"/>
    <property type="project" value="TreeGrafter"/>
</dbReference>
<dbReference type="EMBL" id="OV696694">
    <property type="protein sequence ID" value="CAH1273490.1"/>
    <property type="molecule type" value="Genomic_DNA"/>
</dbReference>
<dbReference type="Gene3D" id="3.30.420.10">
    <property type="entry name" value="Ribonuclease H-like superfamily/Ribonuclease H"/>
    <property type="match status" value="1"/>
</dbReference>
<dbReference type="GO" id="GO:0046872">
    <property type="term" value="F:metal ion binding"/>
    <property type="evidence" value="ECO:0007669"/>
    <property type="project" value="UniProtKB-KW"/>
</dbReference>
<accession>A0A8K0F366</accession>
<dbReference type="PANTHER" id="PTHR13058:SF19">
    <property type="entry name" value="LD40940P"/>
    <property type="match status" value="1"/>
</dbReference>
<reference evidence="9" key="1">
    <citation type="submission" date="2022-01" db="EMBL/GenBank/DDBJ databases">
        <authorList>
            <person name="Braso-Vives M."/>
        </authorList>
    </citation>
    <scope>NUCLEOTIDE SEQUENCE</scope>
</reference>
<proteinExistence type="inferred from homology"/>
<evidence type="ECO:0000256" key="4">
    <source>
        <dbReference type="ARBA" id="ARBA00022801"/>
    </source>
</evidence>
<dbReference type="OrthoDB" id="10250935at2759"/>
<dbReference type="InterPro" id="IPR036397">
    <property type="entry name" value="RNaseH_sf"/>
</dbReference>
<comment type="cofactor">
    <cofactor evidence="1">
        <name>Mg(2+)</name>
        <dbReference type="ChEBI" id="CHEBI:18420"/>
    </cofactor>
</comment>
<evidence type="ECO:0000256" key="3">
    <source>
        <dbReference type="ARBA" id="ARBA00022723"/>
    </source>
</evidence>
<sequence length="248" mass="27680">MARPWTRLYSAEVGARQGGGVKGREMETSKVKEEATKAGPAQIRTFVFLDLETTGLEDPQITEISLSAVRRDQLLTGTTVPPGGASLPRIMDKFTACVRPRRDIHPIAAEMTNLTNQSLDNHRVFDEDLVNSVVHLFNRQEPPVCLVAHNGDRFDFPILRAELRGSKTGHLFPQDVLCVDTMVAIKDVYAGQFNSFSLRNIHENLFGVPPPPEVAHTAEGDVITMIKIVKKLGVERILQWMDKHTRAF</sequence>
<keyword evidence="6" id="KW-0460">Magnesium</keyword>
<dbReference type="AlphaFoldDB" id="A0A8K0F366"/>
<dbReference type="InterPro" id="IPR040393">
    <property type="entry name" value="TREX1/2"/>
</dbReference>
<evidence type="ECO:0000256" key="7">
    <source>
        <dbReference type="ARBA" id="ARBA00025769"/>
    </source>
</evidence>